<reference evidence="3" key="1">
    <citation type="submission" date="2016-10" db="EMBL/GenBank/DDBJ databases">
        <authorList>
            <person name="Varghese N."/>
            <person name="Submissions S."/>
        </authorList>
    </citation>
    <scope>NUCLEOTIDE SEQUENCE [LARGE SCALE GENOMIC DNA]</scope>
    <source>
        <strain evidence="3">CGMCC 1.8711</strain>
    </source>
</reference>
<dbReference type="STRING" id="555875.SAMN04488124_3312"/>
<evidence type="ECO:0000313" key="3">
    <source>
        <dbReference type="Proteomes" id="UP000243250"/>
    </source>
</evidence>
<feature type="transmembrane region" description="Helical" evidence="1">
    <location>
        <begin position="486"/>
        <end position="506"/>
    </location>
</feature>
<organism evidence="2 3">
    <name type="scientific">Halogeometricum limi</name>
    <dbReference type="NCBI Taxonomy" id="555875"/>
    <lineage>
        <taxon>Archaea</taxon>
        <taxon>Methanobacteriati</taxon>
        <taxon>Methanobacteriota</taxon>
        <taxon>Stenosarchaea group</taxon>
        <taxon>Halobacteria</taxon>
        <taxon>Halobacteriales</taxon>
        <taxon>Haloferacaceae</taxon>
        <taxon>Halogeometricum</taxon>
    </lineage>
</organism>
<feature type="transmembrane region" description="Helical" evidence="1">
    <location>
        <begin position="255"/>
        <end position="273"/>
    </location>
</feature>
<feature type="transmembrane region" description="Helical" evidence="1">
    <location>
        <begin position="435"/>
        <end position="455"/>
    </location>
</feature>
<keyword evidence="1" id="KW-0472">Membrane</keyword>
<accession>A0A1I6IJX0</accession>
<feature type="transmembrane region" description="Helical" evidence="1">
    <location>
        <begin position="334"/>
        <end position="351"/>
    </location>
</feature>
<dbReference type="EMBL" id="FOYS01000006">
    <property type="protein sequence ID" value="SFR67016.1"/>
    <property type="molecule type" value="Genomic_DNA"/>
</dbReference>
<feature type="transmembrane region" description="Helical" evidence="1">
    <location>
        <begin position="201"/>
        <end position="221"/>
    </location>
</feature>
<proteinExistence type="predicted"/>
<dbReference type="RefSeq" id="WP_089882974.1">
    <property type="nucleotide sequence ID" value="NZ_FOYS01000006.1"/>
</dbReference>
<evidence type="ECO:0008006" key="4">
    <source>
        <dbReference type="Google" id="ProtNLM"/>
    </source>
</evidence>
<evidence type="ECO:0000256" key="1">
    <source>
        <dbReference type="SAM" id="Phobius"/>
    </source>
</evidence>
<feature type="transmembrane region" description="Helical" evidence="1">
    <location>
        <begin position="161"/>
        <end position="180"/>
    </location>
</feature>
<feature type="transmembrane region" description="Helical" evidence="1">
    <location>
        <begin position="293"/>
        <end position="313"/>
    </location>
</feature>
<keyword evidence="1" id="KW-0812">Transmembrane</keyword>
<feature type="transmembrane region" description="Helical" evidence="1">
    <location>
        <begin position="77"/>
        <end position="92"/>
    </location>
</feature>
<feature type="transmembrane region" description="Helical" evidence="1">
    <location>
        <begin position="461"/>
        <end position="479"/>
    </location>
</feature>
<gene>
    <name evidence="2" type="ORF">SAMN04488124_3312</name>
</gene>
<feature type="transmembrane region" description="Helical" evidence="1">
    <location>
        <begin position="38"/>
        <end position="57"/>
    </location>
</feature>
<feature type="transmembrane region" description="Helical" evidence="1">
    <location>
        <begin position="227"/>
        <end position="248"/>
    </location>
</feature>
<feature type="transmembrane region" description="Helical" evidence="1">
    <location>
        <begin position="98"/>
        <end position="115"/>
    </location>
</feature>
<feature type="transmembrane region" description="Helical" evidence="1">
    <location>
        <begin position="12"/>
        <end position="32"/>
    </location>
</feature>
<evidence type="ECO:0000313" key="2">
    <source>
        <dbReference type="EMBL" id="SFR67016.1"/>
    </source>
</evidence>
<feature type="transmembrane region" description="Helical" evidence="1">
    <location>
        <begin position="122"/>
        <end position="141"/>
    </location>
</feature>
<keyword evidence="3" id="KW-1185">Reference proteome</keyword>
<protein>
    <recommendedName>
        <fullName evidence="4">Dolichyl-phosphate-mannose-protein mannosyltransferase</fullName>
    </recommendedName>
</protein>
<dbReference type="Proteomes" id="UP000243250">
    <property type="component" value="Unassembled WGS sequence"/>
</dbReference>
<keyword evidence="1" id="KW-1133">Transmembrane helix</keyword>
<feature type="transmembrane region" description="Helical" evidence="1">
    <location>
        <begin position="405"/>
        <end position="423"/>
    </location>
</feature>
<dbReference type="AlphaFoldDB" id="A0A1I6IJX0"/>
<sequence length="659" mass="72071">MQRDLTDLLVRAFFPLAIAGSATAVALVGVVLNPKIALKGSYALIGMVLASVIYYALRFDPEDESERTGESRHLAKVVYVLVFLSVAAINLWSVERALVLLSVLPLGYALLVVQLQRRTAGVRLLPQIVGLYAVSPLTLYLDTGFYFSRGDTIKHIDKIELIFAQGTTSALLTSDLYHFFPGLHLMTGTLKEIAGIGAYDAFMLAGISSYAMLVLLVYLVYSQLLNATRLACVTAFTLTMLGPILTYATYFFPQAFAVVLIMFTMFVGLRIRYTASRTPLVLLTVVLSSALAFTHHLTLVFFAFPVAFVLFVPPVARRLFPKRTELRELATPRTVPLVVGGVAGFSYWIQADVFLQALVASLHRIFGNQVVGDTNTETSSLFVRGVTVPDLTVEMAARSLVSPDGIYNTLLLAVFAVGVVTILGNRDRFKRPAMFVLVGLSSALLMFQTPLVALGYKRVRLPLSFFFVIVVAAGVYYLLNSDTRNVVGRAFVVLLVVSLAVSASLVTGDDLYGVHKGPDLGELQPTPEPQKEFSEHELRSMEVASQYARAYEVPVETDWVTAGGLGIDLEAGQMKVKAGQLRAEEGALLYRTRWPQHSVVVITEQRFELVMSESGYDELLEENSKVYTTGSLGILWSDDSILVAESLGQQPQNDTAAGA</sequence>
<name>A0A1I6IJX0_9EURY</name>
<dbReference type="OrthoDB" id="324302at2157"/>